<evidence type="ECO:0000256" key="16">
    <source>
        <dbReference type="RuleBase" id="RU003515"/>
    </source>
</evidence>
<dbReference type="InterPro" id="IPR012337">
    <property type="entry name" value="RNaseH-like_sf"/>
</dbReference>
<keyword evidence="12 14" id="KW-0378">Hydrolase</keyword>
<dbReference type="InterPro" id="IPR024567">
    <property type="entry name" value="RNase_HII/HIII_dom"/>
</dbReference>
<dbReference type="CDD" id="cd07182">
    <property type="entry name" value="RNase_HII_bacteria_HII_like"/>
    <property type="match status" value="1"/>
</dbReference>
<evidence type="ECO:0000256" key="11">
    <source>
        <dbReference type="ARBA" id="ARBA00022759"/>
    </source>
</evidence>
<dbReference type="GO" id="GO:0006298">
    <property type="term" value="P:mismatch repair"/>
    <property type="evidence" value="ECO:0007669"/>
    <property type="project" value="TreeGrafter"/>
</dbReference>
<gene>
    <name evidence="14" type="primary">rnhB</name>
    <name evidence="18" type="ORF">BFG04_05570</name>
</gene>
<sequence>MQSKSLKICGIDEAGRGALAGDLVIAGCVLLKDIKGLNDSKKLSPKKREELFDKIIKNSKYLIIYFSNSQIDELGLSKCLKNALMCFKRYFKDYELIFDGNTDYKTNIKTIIKADSVIKEVSAASILAKVSRDKSMDLLDNVYPNYGYKKHKGYGTKAHLEAIQKYGPTPLLRKSFKIKREEKSLFDTN</sequence>
<comment type="similarity">
    <text evidence="5 14 16">Belongs to the RNase HII family.</text>
</comment>
<keyword evidence="9 14" id="KW-0540">Nuclease</keyword>
<name>A0AAX0L8D1_9BACT</name>
<feature type="binding site" evidence="14 15">
    <location>
        <position position="12"/>
    </location>
    <ligand>
        <name>a divalent metal cation</name>
        <dbReference type="ChEBI" id="CHEBI:60240"/>
    </ligand>
</feature>
<keyword evidence="11 14" id="KW-0255">Endonuclease</keyword>
<evidence type="ECO:0000256" key="5">
    <source>
        <dbReference type="ARBA" id="ARBA00007383"/>
    </source>
</evidence>
<dbReference type="GO" id="GO:0030145">
    <property type="term" value="F:manganese ion binding"/>
    <property type="evidence" value="ECO:0007669"/>
    <property type="project" value="UniProtKB-UniRule"/>
</dbReference>
<dbReference type="GO" id="GO:0032299">
    <property type="term" value="C:ribonuclease H2 complex"/>
    <property type="evidence" value="ECO:0007669"/>
    <property type="project" value="TreeGrafter"/>
</dbReference>
<dbReference type="GO" id="GO:0003723">
    <property type="term" value="F:RNA binding"/>
    <property type="evidence" value="ECO:0007669"/>
    <property type="project" value="UniProtKB-UniRule"/>
</dbReference>
<accession>A0AAX0L8D1</accession>
<dbReference type="RefSeq" id="WP_069632790.1">
    <property type="nucleotide sequence ID" value="NZ_CP012547.1"/>
</dbReference>
<dbReference type="NCBIfam" id="NF000595">
    <property type="entry name" value="PRK00015.1-3"/>
    <property type="match status" value="1"/>
</dbReference>
<evidence type="ECO:0000256" key="8">
    <source>
        <dbReference type="ARBA" id="ARBA00022490"/>
    </source>
</evidence>
<dbReference type="PROSITE" id="PS51975">
    <property type="entry name" value="RNASE_H_2"/>
    <property type="match status" value="1"/>
</dbReference>
<reference evidence="18 19" key="1">
    <citation type="submission" date="2016-08" db="EMBL/GenBank/DDBJ databases">
        <title>Campylobacter species from sea mammals.</title>
        <authorList>
            <person name="Gilbert M.J."/>
            <person name="Byrne B.A."/>
            <person name="Zomer A.L."/>
            <person name="Wagenaar J.A."/>
        </authorList>
    </citation>
    <scope>NUCLEOTIDE SEQUENCE [LARGE SCALE GENOMIC DNA]</scope>
    <source>
        <strain evidence="18 19">1105248</strain>
    </source>
</reference>
<comment type="cofactor">
    <cofactor evidence="2">
        <name>Mg(2+)</name>
        <dbReference type="ChEBI" id="CHEBI:18420"/>
    </cofactor>
</comment>
<comment type="function">
    <text evidence="3 14 16">Endonuclease that specifically degrades the RNA of RNA-DNA hybrids.</text>
</comment>
<proteinExistence type="inferred from homology"/>
<evidence type="ECO:0000256" key="13">
    <source>
        <dbReference type="ARBA" id="ARBA00023211"/>
    </source>
</evidence>
<dbReference type="EMBL" id="MCRK01000041">
    <property type="protein sequence ID" value="OPA75948.1"/>
    <property type="molecule type" value="Genomic_DNA"/>
</dbReference>
<evidence type="ECO:0000256" key="15">
    <source>
        <dbReference type="PROSITE-ProRule" id="PRU01319"/>
    </source>
</evidence>
<dbReference type="InterPro" id="IPR022898">
    <property type="entry name" value="RNase_HII"/>
</dbReference>
<evidence type="ECO:0000256" key="6">
    <source>
        <dbReference type="ARBA" id="ARBA00012180"/>
    </source>
</evidence>
<dbReference type="AlphaFoldDB" id="A0AAX0L8D1"/>
<evidence type="ECO:0000313" key="19">
    <source>
        <dbReference type="Proteomes" id="UP000189728"/>
    </source>
</evidence>
<dbReference type="GO" id="GO:0005737">
    <property type="term" value="C:cytoplasm"/>
    <property type="evidence" value="ECO:0007669"/>
    <property type="project" value="UniProtKB-SubCell"/>
</dbReference>
<dbReference type="SUPFAM" id="SSF53098">
    <property type="entry name" value="Ribonuclease H-like"/>
    <property type="match status" value="1"/>
</dbReference>
<dbReference type="Pfam" id="PF01351">
    <property type="entry name" value="RNase_HII"/>
    <property type="match status" value="1"/>
</dbReference>
<comment type="cofactor">
    <cofactor evidence="14 15">
        <name>Mn(2+)</name>
        <dbReference type="ChEBI" id="CHEBI:29035"/>
    </cofactor>
    <cofactor evidence="14 15">
        <name>Mg(2+)</name>
        <dbReference type="ChEBI" id="CHEBI:18420"/>
    </cofactor>
    <text evidence="14 15">Manganese or magnesium. Binds 1 divalent metal ion per monomer in the absence of substrate. May bind a second metal ion after substrate binding.</text>
</comment>
<dbReference type="GO" id="GO:0004523">
    <property type="term" value="F:RNA-DNA hybrid ribonuclease activity"/>
    <property type="evidence" value="ECO:0007669"/>
    <property type="project" value="UniProtKB-UniRule"/>
</dbReference>
<dbReference type="EC" id="3.1.26.4" evidence="6 14"/>
<keyword evidence="10 14" id="KW-0479">Metal-binding</keyword>
<keyword evidence="13 14" id="KW-0464">Manganese</keyword>
<comment type="catalytic activity">
    <reaction evidence="1 14 15 16">
        <text>Endonucleolytic cleavage to 5'-phosphomonoester.</text>
        <dbReference type="EC" id="3.1.26.4"/>
    </reaction>
</comment>
<evidence type="ECO:0000259" key="17">
    <source>
        <dbReference type="PROSITE" id="PS51975"/>
    </source>
</evidence>
<dbReference type="PANTHER" id="PTHR10954">
    <property type="entry name" value="RIBONUCLEASE H2 SUBUNIT A"/>
    <property type="match status" value="1"/>
</dbReference>
<evidence type="ECO:0000256" key="3">
    <source>
        <dbReference type="ARBA" id="ARBA00004065"/>
    </source>
</evidence>
<protein>
    <recommendedName>
        <fullName evidence="7 14">Ribonuclease HII</fullName>
        <shortName evidence="14">RNase HII</shortName>
        <ecNumber evidence="6 14">3.1.26.4</ecNumber>
    </recommendedName>
</protein>
<evidence type="ECO:0000256" key="9">
    <source>
        <dbReference type="ARBA" id="ARBA00022722"/>
    </source>
</evidence>
<evidence type="ECO:0000256" key="10">
    <source>
        <dbReference type="ARBA" id="ARBA00022723"/>
    </source>
</evidence>
<dbReference type="HAMAP" id="MF_00052_B">
    <property type="entry name" value="RNase_HII_B"/>
    <property type="match status" value="1"/>
</dbReference>
<dbReference type="GO" id="GO:0043137">
    <property type="term" value="P:DNA replication, removal of RNA primer"/>
    <property type="evidence" value="ECO:0007669"/>
    <property type="project" value="TreeGrafter"/>
</dbReference>
<evidence type="ECO:0000256" key="7">
    <source>
        <dbReference type="ARBA" id="ARBA00019179"/>
    </source>
</evidence>
<dbReference type="PANTHER" id="PTHR10954:SF18">
    <property type="entry name" value="RIBONUCLEASE HII"/>
    <property type="match status" value="1"/>
</dbReference>
<feature type="domain" description="RNase H type-2" evidence="17">
    <location>
        <begin position="6"/>
        <end position="188"/>
    </location>
</feature>
<dbReference type="InterPro" id="IPR036397">
    <property type="entry name" value="RNaseH_sf"/>
</dbReference>
<organism evidence="18 19">
    <name type="scientific">Campylobacter pinnipediorum subsp. pinnipediorum</name>
    <dbReference type="NCBI Taxonomy" id="1660067"/>
    <lineage>
        <taxon>Bacteria</taxon>
        <taxon>Pseudomonadati</taxon>
        <taxon>Campylobacterota</taxon>
        <taxon>Epsilonproteobacteria</taxon>
        <taxon>Campylobacterales</taxon>
        <taxon>Campylobacteraceae</taxon>
        <taxon>Campylobacter</taxon>
    </lineage>
</organism>
<evidence type="ECO:0000256" key="4">
    <source>
        <dbReference type="ARBA" id="ARBA00004496"/>
    </source>
</evidence>
<keyword evidence="8 14" id="KW-0963">Cytoplasm</keyword>
<dbReference type="Gene3D" id="3.30.420.10">
    <property type="entry name" value="Ribonuclease H-like superfamily/Ribonuclease H"/>
    <property type="match status" value="1"/>
</dbReference>
<evidence type="ECO:0000256" key="14">
    <source>
        <dbReference type="HAMAP-Rule" id="MF_00052"/>
    </source>
</evidence>
<evidence type="ECO:0000256" key="1">
    <source>
        <dbReference type="ARBA" id="ARBA00000077"/>
    </source>
</evidence>
<comment type="caution">
    <text evidence="18">The sequence shown here is derived from an EMBL/GenBank/DDBJ whole genome shotgun (WGS) entry which is preliminary data.</text>
</comment>
<dbReference type="InterPro" id="IPR001352">
    <property type="entry name" value="RNase_HII/HIII"/>
</dbReference>
<comment type="subcellular location">
    <subcellularLocation>
        <location evidence="4 14">Cytoplasm</location>
    </subcellularLocation>
</comment>
<evidence type="ECO:0000256" key="12">
    <source>
        <dbReference type="ARBA" id="ARBA00022801"/>
    </source>
</evidence>
<feature type="binding site" evidence="14 15">
    <location>
        <position position="99"/>
    </location>
    <ligand>
        <name>a divalent metal cation</name>
        <dbReference type="ChEBI" id="CHEBI:60240"/>
    </ligand>
</feature>
<evidence type="ECO:0000256" key="2">
    <source>
        <dbReference type="ARBA" id="ARBA00001946"/>
    </source>
</evidence>
<dbReference type="Proteomes" id="UP000189728">
    <property type="component" value="Unassembled WGS sequence"/>
</dbReference>
<evidence type="ECO:0000313" key="18">
    <source>
        <dbReference type="EMBL" id="OPA75948.1"/>
    </source>
</evidence>
<feature type="binding site" evidence="14 15">
    <location>
        <position position="13"/>
    </location>
    <ligand>
        <name>a divalent metal cation</name>
        <dbReference type="ChEBI" id="CHEBI:60240"/>
    </ligand>
</feature>